<evidence type="ECO:0000256" key="1">
    <source>
        <dbReference type="PROSITE-ProRule" id="PRU00284"/>
    </source>
</evidence>
<dbReference type="EMBL" id="BNCP01000001">
    <property type="protein sequence ID" value="GIL69047.1"/>
    <property type="molecule type" value="Genomic_DNA"/>
</dbReference>
<dbReference type="Proteomes" id="UP000747110">
    <property type="component" value="Unassembled WGS sequence"/>
</dbReference>
<comment type="caution">
    <text evidence="5">The sequence shown here is derived from an EMBL/GenBank/DDBJ whole genome shotgun (WGS) entry which is preliminary data.</text>
</comment>
<dbReference type="PROSITE" id="PS50111">
    <property type="entry name" value="CHEMOTAXIS_TRANSDUC_2"/>
    <property type="match status" value="1"/>
</dbReference>
<evidence type="ECO:0000259" key="4">
    <source>
        <dbReference type="PROSITE" id="PS50111"/>
    </source>
</evidence>
<feature type="region of interest" description="Disordered" evidence="3">
    <location>
        <begin position="1"/>
        <end position="113"/>
    </location>
</feature>
<organism evidence="5 7">
    <name type="scientific">Volvox reticuliferus</name>
    <dbReference type="NCBI Taxonomy" id="1737510"/>
    <lineage>
        <taxon>Eukaryota</taxon>
        <taxon>Viridiplantae</taxon>
        <taxon>Chlorophyta</taxon>
        <taxon>core chlorophytes</taxon>
        <taxon>Chlorophyceae</taxon>
        <taxon>CS clade</taxon>
        <taxon>Chlamydomonadales</taxon>
        <taxon>Volvocaceae</taxon>
        <taxon>Volvox</taxon>
    </lineage>
</organism>
<evidence type="ECO:0000256" key="3">
    <source>
        <dbReference type="SAM" id="MobiDB-lite"/>
    </source>
</evidence>
<dbReference type="Proteomes" id="UP000722791">
    <property type="component" value="Unassembled WGS sequence"/>
</dbReference>
<sequence>MGVEGPQPPLLSIRSSSQGAVPQPGVPAPLQLSTGGPASMQGRNSSQAPGPPPAHRSSAPGSKANDMRAQAPLPPHHIGQLQAYQPSNGLAAHPSPVPVFPLPNGAPLHSNNGQALQRLPSVDKLSGNRPSSAFVSLTSSYRVQVDDKIRNARPETPQEVRQHITHVQALAFAKEPELLADNVMLLKRERNALLADKQLLLVNKRRLESILGKILGLAGMGLGGLGADDENDGFFGGGLGTPRGRSAGRGGAGGGNPMKAKMLKVLDDSRALDQKLSTNGSAAAGMMVAEAEAKLNELQDRLTKLTAERDHLVGRLEGELSYRRTQAAAVTSALQKQLSEAQEENGRLHQKVEELQGHLEYQVGELGSKVASLTQALADANQRLNGDAAAALSDLRKQLAAADLAQQQQAARVAELEHAVVQRDNIISEFSAERAAAAKAAEEAAARAAAEEAAKVAAEEAAKAAAEEAARVAAEAEAAAKAAAEMLEALTEEATAAALATMAAAAEDENLEVAAAEAEAEARALAEEEERARVEAEEAAAAMAAEAAAAALAEATAAEAAAAAEAEAAKAAEEAAMEQATLSSARDAAAEEAAAAADAIAASAAAMESIAQFVEQLTSLRLAEAEAARAAELAEANAKVEEAEARAAEAEAKAAAAAERAAEAEVKAANVDSKLQEAAAQVQEAEAKMGELLKAKEAELGEALQQMEKLKSTLEAALAAANTDKALLTGKVQELEGALAAKTARVQELDQMVMKLERECSDLKALLSKRKGLC</sequence>
<dbReference type="InterPro" id="IPR004089">
    <property type="entry name" value="MCPsignal_dom"/>
</dbReference>
<feature type="coiled-coil region" evidence="2">
    <location>
        <begin position="281"/>
        <end position="358"/>
    </location>
</feature>
<proteinExistence type="predicted"/>
<feature type="coiled-coil region" evidence="2">
    <location>
        <begin position="623"/>
        <end position="766"/>
    </location>
</feature>
<dbReference type="Gene3D" id="1.20.5.340">
    <property type="match status" value="1"/>
</dbReference>
<gene>
    <name evidence="5" type="ORF">Vretifemale_36</name>
    <name evidence="6" type="ORF">Vretimale_17359</name>
</gene>
<feature type="coiled-coil region" evidence="2">
    <location>
        <begin position="441"/>
        <end position="583"/>
    </location>
</feature>
<keyword evidence="7" id="KW-1185">Reference proteome</keyword>
<protein>
    <recommendedName>
        <fullName evidence="4">Methyl-accepting transducer domain-containing protein</fullName>
    </recommendedName>
</protein>
<dbReference type="GO" id="GO:0016020">
    <property type="term" value="C:membrane"/>
    <property type="evidence" value="ECO:0007669"/>
    <property type="project" value="InterPro"/>
</dbReference>
<reference evidence="5" key="1">
    <citation type="journal article" date="2021" name="Proc. Natl. Acad. Sci. U.S.A.">
        <title>Three genomes in the algal genus Volvox reveal the fate of a haploid sex-determining region after a transition to homothallism.</title>
        <authorList>
            <person name="Yamamoto K."/>
            <person name="Hamaji T."/>
            <person name="Kawai-Toyooka H."/>
            <person name="Matsuzaki R."/>
            <person name="Takahashi F."/>
            <person name="Nishimura Y."/>
            <person name="Kawachi M."/>
            <person name="Noguchi H."/>
            <person name="Minakuchi Y."/>
            <person name="Umen J.G."/>
            <person name="Toyoda A."/>
            <person name="Nozaki H."/>
        </authorList>
    </citation>
    <scope>NUCLEOTIDE SEQUENCE</scope>
    <source>
        <strain evidence="6">NIES-3785</strain>
        <strain evidence="5">NIES-3786</strain>
    </source>
</reference>
<evidence type="ECO:0000313" key="6">
    <source>
        <dbReference type="EMBL" id="GIM14416.1"/>
    </source>
</evidence>
<dbReference type="GO" id="GO:0007165">
    <property type="term" value="P:signal transduction"/>
    <property type="evidence" value="ECO:0007669"/>
    <property type="project" value="UniProtKB-KW"/>
</dbReference>
<feature type="domain" description="Methyl-accepting transducer" evidence="4">
    <location>
        <begin position="507"/>
        <end position="757"/>
    </location>
</feature>
<keyword evidence="2" id="KW-0175">Coiled coil</keyword>
<keyword evidence="1" id="KW-0807">Transducer</keyword>
<dbReference type="OrthoDB" id="545417at2759"/>
<name>A0A8J4BXA0_9CHLO</name>
<feature type="compositionally biased region" description="Polar residues" evidence="3">
    <location>
        <begin position="31"/>
        <end position="48"/>
    </location>
</feature>
<dbReference type="SUPFAM" id="SSF90257">
    <property type="entry name" value="Myosin rod fragments"/>
    <property type="match status" value="1"/>
</dbReference>
<evidence type="ECO:0000256" key="2">
    <source>
        <dbReference type="SAM" id="Coils"/>
    </source>
</evidence>
<evidence type="ECO:0000313" key="5">
    <source>
        <dbReference type="EMBL" id="GIL69047.1"/>
    </source>
</evidence>
<dbReference type="EMBL" id="BNCQ01000056">
    <property type="protein sequence ID" value="GIM14416.1"/>
    <property type="molecule type" value="Genomic_DNA"/>
</dbReference>
<evidence type="ECO:0000313" key="7">
    <source>
        <dbReference type="Proteomes" id="UP000747110"/>
    </source>
</evidence>
<accession>A0A8J4BXA0</accession>
<dbReference type="AlphaFoldDB" id="A0A8J4BXA0"/>